<evidence type="ECO:0000313" key="3">
    <source>
        <dbReference type="Proteomes" id="UP000474159"/>
    </source>
</evidence>
<reference evidence="2 3" key="1">
    <citation type="submission" date="2019-09" db="EMBL/GenBank/DDBJ databases">
        <title>YIM 48816 draft genome.</title>
        <authorList>
            <person name="Jiang L."/>
        </authorList>
    </citation>
    <scope>NUCLEOTIDE SEQUENCE [LARGE SCALE GENOMIC DNA]</scope>
    <source>
        <strain evidence="2 3">YIM 48816</strain>
    </source>
</reference>
<dbReference type="RefSeq" id="WP_150999537.1">
    <property type="nucleotide sequence ID" value="NZ_BPQY01000549.1"/>
</dbReference>
<protein>
    <recommendedName>
        <fullName evidence="1">DUF6894 domain-containing protein</fullName>
    </recommendedName>
</protein>
<gene>
    <name evidence="2" type="ORF">F6X53_08650</name>
</gene>
<sequence length="84" mass="9334">MARYFFDVHDLKLSACDHEGTDCADRKAISDEALRALCQIAGDQPERYVSQKLRVVVRDAADRIVMTAALDLSAAWHIEQAEAA</sequence>
<dbReference type="Pfam" id="PF21834">
    <property type="entry name" value="DUF6894"/>
    <property type="match status" value="1"/>
</dbReference>
<dbReference type="AlphaFoldDB" id="A0A6L3T4A5"/>
<proteinExistence type="predicted"/>
<feature type="domain" description="DUF6894" evidence="1">
    <location>
        <begin position="3"/>
        <end position="70"/>
    </location>
</feature>
<evidence type="ECO:0000259" key="1">
    <source>
        <dbReference type="Pfam" id="PF21834"/>
    </source>
</evidence>
<evidence type="ECO:0000313" key="2">
    <source>
        <dbReference type="EMBL" id="KAB1079825.1"/>
    </source>
</evidence>
<organism evidence="2 3">
    <name type="scientific">Methylobacterium soli</name>
    <dbReference type="NCBI Taxonomy" id="553447"/>
    <lineage>
        <taxon>Bacteria</taxon>
        <taxon>Pseudomonadati</taxon>
        <taxon>Pseudomonadota</taxon>
        <taxon>Alphaproteobacteria</taxon>
        <taxon>Hyphomicrobiales</taxon>
        <taxon>Methylobacteriaceae</taxon>
        <taxon>Methylobacterium</taxon>
    </lineage>
</organism>
<comment type="caution">
    <text evidence="2">The sequence shown here is derived from an EMBL/GenBank/DDBJ whole genome shotgun (WGS) entry which is preliminary data.</text>
</comment>
<dbReference type="OrthoDB" id="8242967at2"/>
<dbReference type="EMBL" id="VZZK01000007">
    <property type="protein sequence ID" value="KAB1079825.1"/>
    <property type="molecule type" value="Genomic_DNA"/>
</dbReference>
<accession>A0A6L3T4A5</accession>
<name>A0A6L3T4A5_9HYPH</name>
<keyword evidence="3" id="KW-1185">Reference proteome</keyword>
<dbReference type="Proteomes" id="UP000474159">
    <property type="component" value="Unassembled WGS sequence"/>
</dbReference>
<dbReference type="InterPro" id="IPR054189">
    <property type="entry name" value="DUF6894"/>
</dbReference>